<dbReference type="CDD" id="cd16432">
    <property type="entry name" value="CheB_Rec"/>
    <property type="match status" value="1"/>
</dbReference>
<feature type="active site" evidence="4">
    <location>
        <position position="164"/>
    </location>
</feature>
<dbReference type="PROSITE" id="PS50122">
    <property type="entry name" value="CHEB"/>
    <property type="match status" value="1"/>
</dbReference>
<evidence type="ECO:0000313" key="6">
    <source>
        <dbReference type="EMBL" id="MEH7827612.1"/>
    </source>
</evidence>
<evidence type="ECO:0000313" key="7">
    <source>
        <dbReference type="EMBL" id="MEH7830572.1"/>
    </source>
</evidence>
<feature type="domain" description="CheB-type methylesterase" evidence="5">
    <location>
        <begin position="123"/>
        <end position="317"/>
    </location>
</feature>
<dbReference type="Pfam" id="PF01339">
    <property type="entry name" value="CheB_methylest"/>
    <property type="match status" value="1"/>
</dbReference>
<feature type="active site" evidence="4">
    <location>
        <position position="259"/>
    </location>
</feature>
<dbReference type="PANTHER" id="PTHR42872:SF6">
    <property type="entry name" value="PROTEIN-GLUTAMATE METHYLESTERASE_PROTEIN-GLUTAMINE GLUTAMINASE"/>
    <property type="match status" value="1"/>
</dbReference>
<dbReference type="SUPFAM" id="SSF52738">
    <property type="entry name" value="Methylesterase CheB, C-terminal domain"/>
    <property type="match status" value="1"/>
</dbReference>
<evidence type="ECO:0000256" key="2">
    <source>
        <dbReference type="ARBA" id="ARBA00039140"/>
    </source>
</evidence>
<dbReference type="PANTHER" id="PTHR42872">
    <property type="entry name" value="PROTEIN-GLUTAMATE METHYLESTERASE/PROTEIN-GLUTAMINE GLUTAMINASE"/>
    <property type="match status" value="1"/>
</dbReference>
<dbReference type="Gene3D" id="3.40.50.180">
    <property type="entry name" value="Methylesterase CheB, C-terminal domain"/>
    <property type="match status" value="1"/>
</dbReference>
<comment type="catalytic activity">
    <reaction evidence="3">
        <text>[protein]-L-glutamate 5-O-methyl ester + H2O = L-glutamyl-[protein] + methanol + H(+)</text>
        <dbReference type="Rhea" id="RHEA:23236"/>
        <dbReference type="Rhea" id="RHEA-COMP:10208"/>
        <dbReference type="Rhea" id="RHEA-COMP:10311"/>
        <dbReference type="ChEBI" id="CHEBI:15377"/>
        <dbReference type="ChEBI" id="CHEBI:15378"/>
        <dbReference type="ChEBI" id="CHEBI:17790"/>
        <dbReference type="ChEBI" id="CHEBI:29973"/>
        <dbReference type="ChEBI" id="CHEBI:82795"/>
        <dbReference type="EC" id="3.1.1.61"/>
    </reaction>
</comment>
<keyword evidence="1 4" id="KW-0378">Hydrolase</keyword>
<sequence>MSQDTARNQIAIVVDPDSLRLRRVAGALAPLRVIGAMSLFEAFSLVEEAQPVSLAISDTAAAEPGFDMFLRLIKAIGARWVVYGAQPPAQLPPNTAWVDFGRDDNPAVVADVLAGRTRPKPPPSTTAHKPELILIGASTGGIAAIETVLSQFTTECPPTLIVQHIRPNFLDGLLDRLNRCCTPHVVAAQDNAIPTRGTVHIAATADCHLVLTGTARPRMAIVPAPATCPHRPSVDALFQSAAAFGPKVAAALLTGMGADGARGLGEIRAAGGFTIAQNRETCTVYGMPRIAAEMGAASAILPLDRIGAALLAGAAQSVPAQASLRGPR</sequence>
<keyword evidence="4" id="KW-0145">Chemotaxis</keyword>
<accession>A0ABU8BSD3</accession>
<evidence type="ECO:0000313" key="8">
    <source>
        <dbReference type="Proteomes" id="UP001431963"/>
    </source>
</evidence>
<protein>
    <recommendedName>
        <fullName evidence="2">protein-glutamate methylesterase</fullName>
        <ecNumber evidence="2">3.1.1.61</ecNumber>
    </recommendedName>
</protein>
<dbReference type="EMBL" id="JBALHR010000043">
    <property type="protein sequence ID" value="MEH7830572.1"/>
    <property type="molecule type" value="Genomic_DNA"/>
</dbReference>
<organism evidence="6 8">
    <name type="scientific">Gemmobacter denitrificans</name>
    <dbReference type="NCBI Taxonomy" id="3123040"/>
    <lineage>
        <taxon>Bacteria</taxon>
        <taxon>Pseudomonadati</taxon>
        <taxon>Pseudomonadota</taxon>
        <taxon>Alphaproteobacteria</taxon>
        <taxon>Rhodobacterales</taxon>
        <taxon>Paracoccaceae</taxon>
        <taxon>Gemmobacter</taxon>
    </lineage>
</organism>
<comment type="caution">
    <text evidence="6">The sequence shown here is derived from an EMBL/GenBank/DDBJ whole genome shotgun (WGS) entry which is preliminary data.</text>
</comment>
<reference evidence="6" key="1">
    <citation type="submission" date="2024-02" db="EMBL/GenBank/DDBJ databases">
        <title>Genome sequences of strain Gemmobacter sp. JM10B15.</title>
        <authorList>
            <person name="Zhang M."/>
        </authorList>
    </citation>
    <scope>NUCLEOTIDE SEQUENCE</scope>
    <source>
        <strain evidence="6">JM10B15</strain>
    </source>
</reference>
<gene>
    <name evidence="6" type="ORF">V6590_05595</name>
    <name evidence="7" type="ORF">V6590_20725</name>
</gene>
<evidence type="ECO:0000256" key="3">
    <source>
        <dbReference type="ARBA" id="ARBA00048267"/>
    </source>
</evidence>
<proteinExistence type="predicted"/>
<evidence type="ECO:0000259" key="5">
    <source>
        <dbReference type="PROSITE" id="PS50122"/>
    </source>
</evidence>
<name>A0ABU8BSD3_9RHOB</name>
<feature type="active site" evidence="4">
    <location>
        <position position="138"/>
    </location>
</feature>
<dbReference type="Proteomes" id="UP001431963">
    <property type="component" value="Unassembled WGS sequence"/>
</dbReference>
<dbReference type="InterPro" id="IPR000673">
    <property type="entry name" value="Sig_transdc_resp-reg_Me-estase"/>
</dbReference>
<dbReference type="EC" id="3.1.1.61" evidence="2"/>
<keyword evidence="8" id="KW-1185">Reference proteome</keyword>
<evidence type="ECO:0000256" key="4">
    <source>
        <dbReference type="PROSITE-ProRule" id="PRU00050"/>
    </source>
</evidence>
<dbReference type="EMBL" id="JBALHR010000002">
    <property type="protein sequence ID" value="MEH7827612.1"/>
    <property type="molecule type" value="Genomic_DNA"/>
</dbReference>
<dbReference type="RefSeq" id="WP_335420760.1">
    <property type="nucleotide sequence ID" value="NZ_JBALHR010000002.1"/>
</dbReference>
<dbReference type="InterPro" id="IPR035909">
    <property type="entry name" value="CheB_C"/>
</dbReference>
<evidence type="ECO:0000256" key="1">
    <source>
        <dbReference type="ARBA" id="ARBA00022801"/>
    </source>
</evidence>